<reference evidence="3" key="1">
    <citation type="journal article" date="2019" name="Int. J. Syst. Evol. Microbiol.">
        <title>The Global Catalogue of Microorganisms (GCM) 10K type strain sequencing project: providing services to taxonomists for standard genome sequencing and annotation.</title>
        <authorList>
            <consortium name="The Broad Institute Genomics Platform"/>
            <consortium name="The Broad Institute Genome Sequencing Center for Infectious Disease"/>
            <person name="Wu L."/>
            <person name="Ma J."/>
        </authorList>
    </citation>
    <scope>NUCLEOTIDE SEQUENCE [LARGE SCALE GENOMIC DNA]</scope>
    <source>
        <strain evidence="3">CCUG 60524</strain>
    </source>
</reference>
<protein>
    <recommendedName>
        <fullName evidence="4">Acetoacetate decarboxylase (ADC)</fullName>
    </recommendedName>
</protein>
<evidence type="ECO:0008006" key="4">
    <source>
        <dbReference type="Google" id="ProtNLM"/>
    </source>
</evidence>
<dbReference type="RefSeq" id="WP_386075382.1">
    <property type="nucleotide sequence ID" value="NZ_JBHTJT010000030.1"/>
</dbReference>
<feature type="chain" id="PRO_5046125695" description="Acetoacetate decarboxylase (ADC)" evidence="1">
    <location>
        <begin position="29"/>
        <end position="258"/>
    </location>
</feature>
<keyword evidence="3" id="KW-1185">Reference proteome</keyword>
<name>A0ABW3ISH2_9RHOB</name>
<comment type="caution">
    <text evidence="2">The sequence shown here is derived from an EMBL/GenBank/DDBJ whole genome shotgun (WGS) entry which is preliminary data.</text>
</comment>
<keyword evidence="1" id="KW-0732">Signal</keyword>
<accession>A0ABW3ISH2</accession>
<sequence>MLRSFRSRALTLAALAFGLIWPGAPADAETYAGANAESRVVLGLAVPPEAARAWLPEGWAPLTLPRGPYGGANLIVVLLDRHLQLDATEAATAPSALRAVVFASFAVKQGEERPRLFVTRVYSTAAEFNPYGVALGAEISREMNLAAGEDGMPVRSERWRVAPAAGGTLALDLSHAVGKQVWTTGESRIHSAVDPEMSRLYRYEQVDDMAMSEAMQMPLKGAVALDWALPEFEAVFDGTETLKTIVSRPHYLVRIYLP</sequence>
<feature type="signal peptide" evidence="1">
    <location>
        <begin position="1"/>
        <end position="28"/>
    </location>
</feature>
<gene>
    <name evidence="2" type="ORF">ACFQ2S_14140</name>
</gene>
<organism evidence="2 3">
    <name type="scientific">Tropicimonas aquimaris</name>
    <dbReference type="NCBI Taxonomy" id="914152"/>
    <lineage>
        <taxon>Bacteria</taxon>
        <taxon>Pseudomonadati</taxon>
        <taxon>Pseudomonadota</taxon>
        <taxon>Alphaproteobacteria</taxon>
        <taxon>Rhodobacterales</taxon>
        <taxon>Roseobacteraceae</taxon>
        <taxon>Tropicimonas</taxon>
    </lineage>
</organism>
<evidence type="ECO:0000313" key="3">
    <source>
        <dbReference type="Proteomes" id="UP001597108"/>
    </source>
</evidence>
<evidence type="ECO:0000256" key="1">
    <source>
        <dbReference type="SAM" id="SignalP"/>
    </source>
</evidence>
<dbReference type="Proteomes" id="UP001597108">
    <property type="component" value="Unassembled WGS sequence"/>
</dbReference>
<dbReference type="EMBL" id="JBHTJT010000030">
    <property type="protein sequence ID" value="MFD0980789.1"/>
    <property type="molecule type" value="Genomic_DNA"/>
</dbReference>
<proteinExistence type="predicted"/>
<evidence type="ECO:0000313" key="2">
    <source>
        <dbReference type="EMBL" id="MFD0980789.1"/>
    </source>
</evidence>